<organism evidence="1 2">
    <name type="scientific">Nibrella viscosa</name>
    <dbReference type="NCBI Taxonomy" id="1084524"/>
    <lineage>
        <taxon>Bacteria</taxon>
        <taxon>Pseudomonadati</taxon>
        <taxon>Bacteroidota</taxon>
        <taxon>Cytophagia</taxon>
        <taxon>Cytophagales</taxon>
        <taxon>Spirosomataceae</taxon>
        <taxon>Nibrella</taxon>
    </lineage>
</organism>
<keyword evidence="2" id="KW-1185">Reference proteome</keyword>
<comment type="caution">
    <text evidence="1">The sequence shown here is derived from an EMBL/GenBank/DDBJ whole genome shotgun (WGS) entry which is preliminary data.</text>
</comment>
<gene>
    <name evidence="1" type="ORF">GCM10023187_55450</name>
</gene>
<dbReference type="EMBL" id="BAABHB010000020">
    <property type="protein sequence ID" value="GAA4420281.1"/>
    <property type="molecule type" value="Genomic_DNA"/>
</dbReference>
<sequence length="520" mass="59283">MFDHVKIDDLYVSADFLLDDHPHLKFLLPVDEQTGEVPPEHRTDTYRGITFTLRPQRGYRGHRRYNVQMKGSIHKASNGGLHNGNDFTVSGVATTLDELVQTFRIDPFNSRLNNVEFGVNVVLPFPADRVLKALICYKNKPFKPEVEDGKQYYQCKSQRYIVKIYNKGLHYGLPDEVLRFEIKVIRMEHLTANAIKLHTLADLLSTHIYPALGQMLRETFADILFDEPDINKTSVPAGKERELLLEGRRHQHWALPKLTPENRREYDRHHKQLSREEKRFRALLQKYRPGEDWQQQTADLISGKWQQLTAITPALQAAIDRRVEHWKTVLSTDPKCPKLTGLFQGEMSKINTLSTGLFFDTLPLSPNVDISRGTSGVEGSTSSTLAAMSAAAISSTSSTAAAAASGVRCCVVTGYALSENQRTGTKLGIVTLREKSDVLQELVSRHSKGRRKRKQHDEAYYQAHNVRNALSNPRNHLRRRVLRAIEQSPLFNPCDVIRLRPEEQEMLRYYEGTPYDLGIC</sequence>
<dbReference type="Proteomes" id="UP001500936">
    <property type="component" value="Unassembled WGS sequence"/>
</dbReference>
<reference evidence="2" key="1">
    <citation type="journal article" date="2019" name="Int. J. Syst. Evol. Microbiol.">
        <title>The Global Catalogue of Microorganisms (GCM) 10K type strain sequencing project: providing services to taxonomists for standard genome sequencing and annotation.</title>
        <authorList>
            <consortium name="The Broad Institute Genomics Platform"/>
            <consortium name="The Broad Institute Genome Sequencing Center for Infectious Disease"/>
            <person name="Wu L."/>
            <person name="Ma J."/>
        </authorList>
    </citation>
    <scope>NUCLEOTIDE SEQUENCE [LARGE SCALE GENOMIC DNA]</scope>
    <source>
        <strain evidence="2">JCM 17925</strain>
    </source>
</reference>
<name>A0ABP8L2C5_9BACT</name>
<evidence type="ECO:0000313" key="2">
    <source>
        <dbReference type="Proteomes" id="UP001500936"/>
    </source>
</evidence>
<protein>
    <submittedName>
        <fullName evidence="1">Uncharacterized protein</fullName>
    </submittedName>
</protein>
<evidence type="ECO:0000313" key="1">
    <source>
        <dbReference type="EMBL" id="GAA4420281.1"/>
    </source>
</evidence>
<dbReference type="RefSeq" id="WP_345271347.1">
    <property type="nucleotide sequence ID" value="NZ_BAABHB010000020.1"/>
</dbReference>
<accession>A0ABP8L2C5</accession>
<proteinExistence type="predicted"/>